<name>A0AAN9N1B6_CANGL</name>
<keyword evidence="3 4" id="KW-0539">Nucleus</keyword>
<keyword evidence="6" id="KW-1185">Reference proteome</keyword>
<dbReference type="GO" id="GO:0000785">
    <property type="term" value="C:chromatin"/>
    <property type="evidence" value="ECO:0007669"/>
    <property type="project" value="TreeGrafter"/>
</dbReference>
<dbReference type="InterPro" id="IPR039774">
    <property type="entry name" value="Sin3-like"/>
</dbReference>
<evidence type="ECO:0000256" key="2">
    <source>
        <dbReference type="ARBA" id="ARBA00022491"/>
    </source>
</evidence>
<dbReference type="PANTHER" id="PTHR12346:SF0">
    <property type="entry name" value="SIN3A, ISOFORM G"/>
    <property type="match status" value="1"/>
</dbReference>
<dbReference type="FunFam" id="1.20.1160.11:FF:000001">
    <property type="entry name" value="Paired amphipathic helix protein Sin3"/>
    <property type="match status" value="1"/>
</dbReference>
<comment type="caution">
    <text evidence="5">The sequence shown here is derived from an EMBL/GenBank/DDBJ whole genome shotgun (WGS) entry which is preliminary data.</text>
</comment>
<evidence type="ECO:0000256" key="1">
    <source>
        <dbReference type="ARBA" id="ARBA00004123"/>
    </source>
</evidence>
<dbReference type="PANTHER" id="PTHR12346">
    <property type="entry name" value="SIN3B-RELATED"/>
    <property type="match status" value="1"/>
</dbReference>
<dbReference type="GO" id="GO:0000122">
    <property type="term" value="P:negative regulation of transcription by RNA polymerase II"/>
    <property type="evidence" value="ECO:0007669"/>
    <property type="project" value="TreeGrafter"/>
</dbReference>
<keyword evidence="2" id="KW-0678">Repressor</keyword>
<evidence type="ECO:0000313" key="6">
    <source>
        <dbReference type="Proteomes" id="UP001367508"/>
    </source>
</evidence>
<evidence type="ECO:0000256" key="4">
    <source>
        <dbReference type="PROSITE-ProRule" id="PRU00810"/>
    </source>
</evidence>
<dbReference type="InterPro" id="IPR036600">
    <property type="entry name" value="PAH_sf"/>
</dbReference>
<dbReference type="GO" id="GO:0000118">
    <property type="term" value="C:histone deacetylase complex"/>
    <property type="evidence" value="ECO:0007669"/>
    <property type="project" value="TreeGrafter"/>
</dbReference>
<dbReference type="Gene3D" id="1.20.1160.11">
    <property type="entry name" value="Paired amphipathic helix"/>
    <property type="match status" value="1"/>
</dbReference>
<organism evidence="5 6">
    <name type="scientific">Canavalia gladiata</name>
    <name type="common">Sword bean</name>
    <name type="synonym">Dolichos gladiatus</name>
    <dbReference type="NCBI Taxonomy" id="3824"/>
    <lineage>
        <taxon>Eukaryota</taxon>
        <taxon>Viridiplantae</taxon>
        <taxon>Streptophyta</taxon>
        <taxon>Embryophyta</taxon>
        <taxon>Tracheophyta</taxon>
        <taxon>Spermatophyta</taxon>
        <taxon>Magnoliopsida</taxon>
        <taxon>eudicotyledons</taxon>
        <taxon>Gunneridae</taxon>
        <taxon>Pentapetalae</taxon>
        <taxon>rosids</taxon>
        <taxon>fabids</taxon>
        <taxon>Fabales</taxon>
        <taxon>Fabaceae</taxon>
        <taxon>Papilionoideae</taxon>
        <taxon>50 kb inversion clade</taxon>
        <taxon>NPAAA clade</taxon>
        <taxon>indigoferoid/millettioid clade</taxon>
        <taxon>Phaseoleae</taxon>
        <taxon>Canavalia</taxon>
    </lineage>
</organism>
<dbReference type="Pfam" id="PF02671">
    <property type="entry name" value="PAH"/>
    <property type="match status" value="1"/>
</dbReference>
<dbReference type="InterPro" id="IPR003822">
    <property type="entry name" value="PAH"/>
</dbReference>
<dbReference type="Proteomes" id="UP001367508">
    <property type="component" value="Unassembled WGS sequence"/>
</dbReference>
<dbReference type="AlphaFoldDB" id="A0AAN9N1B6"/>
<accession>A0AAN9N1B6</accession>
<dbReference type="PROSITE" id="PS51477">
    <property type="entry name" value="PAH"/>
    <property type="match status" value="1"/>
</dbReference>
<dbReference type="GO" id="GO:0003714">
    <property type="term" value="F:transcription corepressor activity"/>
    <property type="evidence" value="ECO:0007669"/>
    <property type="project" value="InterPro"/>
</dbReference>
<reference evidence="5 6" key="1">
    <citation type="submission" date="2024-01" db="EMBL/GenBank/DDBJ databases">
        <title>The genomes of 5 underutilized Papilionoideae crops provide insights into root nodulation and disease resistanc.</title>
        <authorList>
            <person name="Jiang F."/>
        </authorList>
    </citation>
    <scope>NUCLEOTIDE SEQUENCE [LARGE SCALE GENOMIC DNA]</scope>
    <source>
        <strain evidence="5">LVBAO_FW01</strain>
        <tissue evidence="5">Leaves</tissue>
    </source>
</reference>
<comment type="subcellular location">
    <subcellularLocation>
        <location evidence="1 4">Nucleus</location>
    </subcellularLocation>
</comment>
<proteinExistence type="predicted"/>
<protein>
    <submittedName>
        <fullName evidence="5">Uncharacterized protein</fullName>
    </submittedName>
</protein>
<dbReference type="SUPFAM" id="SSF47762">
    <property type="entry name" value="PAH2 domain"/>
    <property type="match status" value="1"/>
</dbReference>
<sequence>MDAMRFLTTVKDTFQDQVGKFDEFCEVMNNFKAHRIGVVEVRSRAMDIFEGHRDLILEFNKFLPKRYEISLPSENEQPSQKTSIEFQDAMNFVNKIKVKTWLNLRSHSKSDLLHHNLHSVLSLD</sequence>
<gene>
    <name evidence="5" type="ORF">VNO77_04240</name>
</gene>
<evidence type="ECO:0000313" key="5">
    <source>
        <dbReference type="EMBL" id="KAK7362137.1"/>
    </source>
</evidence>
<dbReference type="EMBL" id="JAYMYQ010000001">
    <property type="protein sequence ID" value="KAK7362137.1"/>
    <property type="molecule type" value="Genomic_DNA"/>
</dbReference>
<evidence type="ECO:0000256" key="3">
    <source>
        <dbReference type="ARBA" id="ARBA00023242"/>
    </source>
</evidence>